<dbReference type="GO" id="GO:0141153">
    <property type="term" value="F:glycerol-3-phosphate dehydrogenase (NADP+) activity"/>
    <property type="evidence" value="ECO:0007669"/>
    <property type="project" value="RHEA"/>
</dbReference>
<dbReference type="eggNOG" id="COG0240">
    <property type="taxonomic scope" value="Bacteria"/>
</dbReference>
<dbReference type="AlphaFoldDB" id="E8R2D9"/>
<dbReference type="GO" id="GO:0051287">
    <property type="term" value="F:NAD binding"/>
    <property type="evidence" value="ECO:0007669"/>
    <property type="project" value="InterPro"/>
</dbReference>
<feature type="binding site" evidence="13">
    <location>
        <position position="289"/>
    </location>
    <ligand>
        <name>NADPH</name>
        <dbReference type="ChEBI" id="CHEBI:57783"/>
    </ligand>
</feature>
<dbReference type="GO" id="GO:0046168">
    <property type="term" value="P:glycerol-3-phosphate catabolic process"/>
    <property type="evidence" value="ECO:0007669"/>
    <property type="project" value="InterPro"/>
</dbReference>
<evidence type="ECO:0000256" key="7">
    <source>
        <dbReference type="ARBA" id="ARBA00023209"/>
    </source>
</evidence>
<evidence type="ECO:0000256" key="11">
    <source>
        <dbReference type="ARBA" id="ARBA00069372"/>
    </source>
</evidence>
<keyword evidence="2 13" id="KW-0444">Lipid biosynthesis</keyword>
<evidence type="ECO:0000256" key="12">
    <source>
        <dbReference type="ARBA" id="ARBA00080511"/>
    </source>
</evidence>
<comment type="function">
    <text evidence="13">Catalyzes the reduction of the glycolytic intermediate dihydroxyacetone phosphate (DHAP) to sn-glycerol 3-phosphate (G3P), the key precursor for phospholipid synthesis.</text>
</comment>
<keyword evidence="7 13" id="KW-0594">Phospholipid biosynthesis</keyword>
<evidence type="ECO:0000256" key="8">
    <source>
        <dbReference type="ARBA" id="ARBA00023264"/>
    </source>
</evidence>
<comment type="catalytic activity">
    <reaction evidence="9">
        <text>sn-glycerol 3-phosphate + NADP(+) = dihydroxyacetone phosphate + NADPH + H(+)</text>
        <dbReference type="Rhea" id="RHEA:11096"/>
        <dbReference type="ChEBI" id="CHEBI:15378"/>
        <dbReference type="ChEBI" id="CHEBI:57597"/>
        <dbReference type="ChEBI" id="CHEBI:57642"/>
        <dbReference type="ChEBI" id="CHEBI:57783"/>
        <dbReference type="ChEBI" id="CHEBI:58349"/>
        <dbReference type="EC" id="1.1.1.94"/>
    </reaction>
    <physiologicalReaction direction="right-to-left" evidence="9">
        <dbReference type="Rhea" id="RHEA:11098"/>
    </physiologicalReaction>
</comment>
<dbReference type="GO" id="GO:0006650">
    <property type="term" value="P:glycerophospholipid metabolic process"/>
    <property type="evidence" value="ECO:0007669"/>
    <property type="project" value="UniProtKB-UniRule"/>
</dbReference>
<dbReference type="GO" id="GO:0046167">
    <property type="term" value="P:glycerol-3-phosphate biosynthetic process"/>
    <property type="evidence" value="ECO:0007669"/>
    <property type="project" value="UniProtKB-UniRule"/>
</dbReference>
<keyword evidence="18" id="KW-1133">Transmembrane helix</keyword>
<keyword evidence="4 13" id="KW-0560">Oxidoreductase</keyword>
<feature type="binding site" evidence="16">
    <location>
        <position position="263"/>
    </location>
    <ligand>
        <name>NAD(+)</name>
        <dbReference type="ChEBI" id="CHEBI:57540"/>
    </ligand>
</feature>
<evidence type="ECO:0000259" key="19">
    <source>
        <dbReference type="Pfam" id="PF01210"/>
    </source>
</evidence>
<evidence type="ECO:0000256" key="4">
    <source>
        <dbReference type="ARBA" id="ARBA00023002"/>
    </source>
</evidence>
<dbReference type="InterPro" id="IPR011128">
    <property type="entry name" value="G3P_DH_NAD-dep_N"/>
</dbReference>
<evidence type="ECO:0000256" key="10">
    <source>
        <dbReference type="ARBA" id="ARBA00066687"/>
    </source>
</evidence>
<comment type="pathway">
    <text evidence="13">Membrane lipid metabolism; glycerophospholipid metabolism.</text>
</comment>
<evidence type="ECO:0000313" key="21">
    <source>
        <dbReference type="EMBL" id="ADV61424.1"/>
    </source>
</evidence>
<comment type="caution">
    <text evidence="13">Lacks conserved residue(s) required for the propagation of feature annotation.</text>
</comment>
<comment type="subcellular location">
    <subcellularLocation>
        <location evidence="13">Cytoplasm</location>
    </subcellularLocation>
</comment>
<feature type="binding site" evidence="13">
    <location>
        <position position="287"/>
    </location>
    <ligand>
        <name>NADPH</name>
        <dbReference type="ChEBI" id="CHEBI:57783"/>
    </ligand>
</feature>
<dbReference type="Gene3D" id="1.10.1040.10">
    <property type="entry name" value="N-(1-d-carboxylethyl)-l-norvaline Dehydrogenase, domain 2"/>
    <property type="match status" value="1"/>
</dbReference>
<protein>
    <recommendedName>
        <fullName evidence="11 13">Glycerol-3-phosphate dehydrogenase [NAD(P)+]</fullName>
        <ecNumber evidence="10 13">1.1.1.94</ecNumber>
    </recommendedName>
    <alternativeName>
        <fullName evidence="13">NAD(P)(+)-dependent glycerol-3-phosphate dehydrogenase</fullName>
    </alternativeName>
    <alternativeName>
        <fullName evidence="12 13">NAD(P)H-dependent dihydroxyacetone-phosphate reductase</fullName>
    </alternativeName>
</protein>
<keyword evidence="22" id="KW-1185">Reference proteome</keyword>
<evidence type="ECO:0000256" key="5">
    <source>
        <dbReference type="ARBA" id="ARBA00023027"/>
    </source>
</evidence>
<dbReference type="FunFam" id="3.40.50.720:FF:000019">
    <property type="entry name" value="Glycerol-3-phosphate dehydrogenase [NAD(P)+]"/>
    <property type="match status" value="1"/>
</dbReference>
<dbReference type="Pfam" id="PF01210">
    <property type="entry name" value="NAD_Gly3P_dh_N"/>
    <property type="match status" value="1"/>
</dbReference>
<feature type="binding site" evidence="13">
    <location>
        <position position="264"/>
    </location>
    <ligand>
        <name>sn-glycerol 3-phosphate</name>
        <dbReference type="ChEBI" id="CHEBI:57597"/>
    </ligand>
</feature>
<dbReference type="GO" id="GO:0008654">
    <property type="term" value="P:phospholipid biosynthetic process"/>
    <property type="evidence" value="ECO:0007669"/>
    <property type="project" value="UniProtKB-KW"/>
</dbReference>
<evidence type="ECO:0000256" key="14">
    <source>
        <dbReference type="PIRSR" id="PIRSR000114-1"/>
    </source>
</evidence>
<dbReference type="KEGG" id="ipa:Isop_0834"/>
<feature type="binding site" evidence="13">
    <location>
        <position position="116"/>
    </location>
    <ligand>
        <name>sn-glycerol 3-phosphate</name>
        <dbReference type="ChEBI" id="CHEBI:57597"/>
    </ligand>
</feature>
<keyword evidence="18" id="KW-0472">Membrane</keyword>
<keyword evidence="6 13" id="KW-0443">Lipid metabolism</keyword>
<dbReference type="GO" id="GO:0005975">
    <property type="term" value="P:carbohydrate metabolic process"/>
    <property type="evidence" value="ECO:0007669"/>
    <property type="project" value="InterPro"/>
</dbReference>
<comment type="catalytic activity">
    <reaction evidence="13">
        <text>sn-glycerol 3-phosphate + NAD(+) = dihydroxyacetone phosphate + NADH + H(+)</text>
        <dbReference type="Rhea" id="RHEA:11092"/>
        <dbReference type="ChEBI" id="CHEBI:15378"/>
        <dbReference type="ChEBI" id="CHEBI:57540"/>
        <dbReference type="ChEBI" id="CHEBI:57597"/>
        <dbReference type="ChEBI" id="CHEBI:57642"/>
        <dbReference type="ChEBI" id="CHEBI:57945"/>
        <dbReference type="EC" id="1.1.1.94"/>
    </reaction>
</comment>
<evidence type="ECO:0000256" key="6">
    <source>
        <dbReference type="ARBA" id="ARBA00023098"/>
    </source>
</evidence>
<dbReference type="EC" id="1.1.1.94" evidence="10 13"/>
<dbReference type="Pfam" id="PF07479">
    <property type="entry name" value="NAD_Gly3P_dh_C"/>
    <property type="match status" value="1"/>
</dbReference>
<dbReference type="EMBL" id="CP002353">
    <property type="protein sequence ID" value="ADV61424.1"/>
    <property type="molecule type" value="Genomic_DNA"/>
</dbReference>
<evidence type="ECO:0000256" key="18">
    <source>
        <dbReference type="SAM" id="Phobius"/>
    </source>
</evidence>
<dbReference type="InParanoid" id="E8R2D9"/>
<keyword evidence="18" id="KW-0812">Transmembrane</keyword>
<dbReference type="InterPro" id="IPR008927">
    <property type="entry name" value="6-PGluconate_DH-like_C_sf"/>
</dbReference>
<feature type="binding site" evidence="15">
    <location>
        <position position="116"/>
    </location>
    <ligand>
        <name>substrate</name>
    </ligand>
</feature>
<gene>
    <name evidence="13" type="primary">gpsA</name>
    <name evidence="21" type="ordered locus">Isop_0834</name>
</gene>
<dbReference type="NCBIfam" id="NF000940">
    <property type="entry name" value="PRK00094.1-2"/>
    <property type="match status" value="1"/>
</dbReference>
<dbReference type="SUPFAM" id="SSF48179">
    <property type="entry name" value="6-phosphogluconate dehydrogenase C-terminal domain-like"/>
    <property type="match status" value="1"/>
</dbReference>
<name>E8R2D9_ISOPI</name>
<feature type="binding site" evidence="13">
    <location>
        <position position="263"/>
    </location>
    <ligand>
        <name>NADPH</name>
        <dbReference type="ChEBI" id="CHEBI:57783"/>
    </ligand>
</feature>
<evidence type="ECO:0000256" key="16">
    <source>
        <dbReference type="PIRSR" id="PIRSR000114-3"/>
    </source>
</evidence>
<evidence type="ECO:0000256" key="3">
    <source>
        <dbReference type="ARBA" id="ARBA00022857"/>
    </source>
</evidence>
<dbReference type="InterPro" id="IPR006109">
    <property type="entry name" value="G3P_DH_NAD-dep_C"/>
</dbReference>
<keyword evidence="5 13" id="KW-0520">NAD</keyword>
<feature type="binding site" evidence="16">
    <location>
        <position position="148"/>
    </location>
    <ligand>
        <name>NAD(+)</name>
        <dbReference type="ChEBI" id="CHEBI:57540"/>
    </ligand>
</feature>
<dbReference type="GO" id="GO:0005829">
    <property type="term" value="C:cytosol"/>
    <property type="evidence" value="ECO:0007669"/>
    <property type="project" value="TreeGrafter"/>
</dbReference>
<evidence type="ECO:0000256" key="2">
    <source>
        <dbReference type="ARBA" id="ARBA00022516"/>
    </source>
</evidence>
<feature type="transmembrane region" description="Helical" evidence="18">
    <location>
        <begin position="6"/>
        <end position="27"/>
    </location>
</feature>
<dbReference type="HOGENOM" id="CLU_033449_0_2_0"/>
<keyword evidence="13" id="KW-0547">Nucleotide-binding</keyword>
<feature type="binding site" evidence="16">
    <location>
        <begin position="15"/>
        <end position="20"/>
    </location>
    <ligand>
        <name>NAD(+)</name>
        <dbReference type="ChEBI" id="CHEBI:57540"/>
    </ligand>
</feature>
<evidence type="ECO:0000256" key="1">
    <source>
        <dbReference type="ARBA" id="ARBA00011009"/>
    </source>
</evidence>
<dbReference type="NCBIfam" id="NF000942">
    <property type="entry name" value="PRK00094.1-4"/>
    <property type="match status" value="1"/>
</dbReference>
<dbReference type="InterPro" id="IPR006168">
    <property type="entry name" value="G3P_DH_NAD-dep"/>
</dbReference>
<dbReference type="InterPro" id="IPR036291">
    <property type="entry name" value="NAD(P)-bd_dom_sf"/>
</dbReference>
<feature type="domain" description="Glycerol-3-phosphate dehydrogenase NAD-dependent C-terminal" evidence="20">
    <location>
        <begin position="188"/>
        <end position="328"/>
    </location>
</feature>
<dbReference type="InterPro" id="IPR013328">
    <property type="entry name" value="6PGD_dom2"/>
</dbReference>
<evidence type="ECO:0000259" key="20">
    <source>
        <dbReference type="Pfam" id="PF07479"/>
    </source>
</evidence>
<feature type="domain" description="Glycerol-3-phosphate dehydrogenase NAD-dependent N-terminal" evidence="19">
    <location>
        <begin position="11"/>
        <end position="165"/>
    </location>
</feature>
<keyword evidence="13" id="KW-0963">Cytoplasm</keyword>
<dbReference type="PRINTS" id="PR00077">
    <property type="entry name" value="GPDHDRGNASE"/>
</dbReference>
<organism evidence="21 22">
    <name type="scientific">Isosphaera pallida (strain ATCC 43644 / DSM 9630 / IS1B)</name>
    <dbReference type="NCBI Taxonomy" id="575540"/>
    <lineage>
        <taxon>Bacteria</taxon>
        <taxon>Pseudomonadati</taxon>
        <taxon>Planctomycetota</taxon>
        <taxon>Planctomycetia</taxon>
        <taxon>Isosphaerales</taxon>
        <taxon>Isosphaeraceae</taxon>
        <taxon>Isosphaera</taxon>
    </lineage>
</organism>
<evidence type="ECO:0000313" key="22">
    <source>
        <dbReference type="Proteomes" id="UP000008631"/>
    </source>
</evidence>
<dbReference type="FunCoup" id="E8R2D9">
    <property type="interactions" value="442"/>
</dbReference>
<proteinExistence type="inferred from homology"/>
<dbReference type="PIRSF" id="PIRSF000114">
    <property type="entry name" value="Glycerol-3-P_dh"/>
    <property type="match status" value="1"/>
</dbReference>
<evidence type="ECO:0000256" key="9">
    <source>
        <dbReference type="ARBA" id="ARBA00052716"/>
    </source>
</evidence>
<evidence type="ECO:0000256" key="13">
    <source>
        <dbReference type="HAMAP-Rule" id="MF_00394"/>
    </source>
</evidence>
<feature type="binding site" evidence="13">
    <location>
        <position position="116"/>
    </location>
    <ligand>
        <name>NADPH</name>
        <dbReference type="ChEBI" id="CHEBI:57783"/>
    </ligand>
</feature>
<feature type="binding site" evidence="13">
    <location>
        <position position="39"/>
    </location>
    <ligand>
        <name>NADPH</name>
        <dbReference type="ChEBI" id="CHEBI:57783"/>
    </ligand>
</feature>
<feature type="binding site" evidence="13">
    <location>
        <position position="263"/>
    </location>
    <ligand>
        <name>sn-glycerol 3-phosphate</name>
        <dbReference type="ChEBI" id="CHEBI:57597"/>
    </ligand>
</feature>
<dbReference type="RefSeq" id="WP_013563713.1">
    <property type="nucleotide sequence ID" value="NC_014962.1"/>
</dbReference>
<evidence type="ECO:0000256" key="17">
    <source>
        <dbReference type="RuleBase" id="RU000437"/>
    </source>
</evidence>
<feature type="binding site" evidence="13">
    <location>
        <position position="144"/>
    </location>
    <ligand>
        <name>sn-glycerol 3-phosphate</name>
        <dbReference type="ChEBI" id="CHEBI:57597"/>
    </ligand>
</feature>
<reference evidence="21 22" key="1">
    <citation type="journal article" date="2011" name="Stand. Genomic Sci.">
        <title>Complete genome sequence of Isosphaera pallida type strain (IS1B).</title>
        <authorList>
            <consortium name="US DOE Joint Genome Institute (JGI-PGF)"/>
            <person name="Goker M."/>
            <person name="Cleland D."/>
            <person name="Saunders E."/>
            <person name="Lapidus A."/>
            <person name="Nolan M."/>
            <person name="Lucas S."/>
            <person name="Hammon N."/>
            <person name="Deshpande S."/>
            <person name="Cheng J.F."/>
            <person name="Tapia R."/>
            <person name="Han C."/>
            <person name="Goodwin L."/>
            <person name="Pitluck S."/>
            <person name="Liolios K."/>
            <person name="Pagani I."/>
            <person name="Ivanova N."/>
            <person name="Mavromatis K."/>
            <person name="Pati A."/>
            <person name="Chen A."/>
            <person name="Palaniappan K."/>
            <person name="Land M."/>
            <person name="Hauser L."/>
            <person name="Chang Y.J."/>
            <person name="Jeffries C.D."/>
            <person name="Detter J.C."/>
            <person name="Beck B."/>
            <person name="Woyke T."/>
            <person name="Bristow J."/>
            <person name="Eisen J.A."/>
            <person name="Markowitz V."/>
            <person name="Hugenholtz P."/>
            <person name="Kyrpides N.C."/>
            <person name="Klenk H.P."/>
        </authorList>
    </citation>
    <scope>NUCLEOTIDE SEQUENCE [LARGE SCALE GENOMIC DNA]</scope>
    <source>
        <strain evidence="22">ATCC 43644 / DSM 9630 / IS1B</strain>
    </source>
</reference>
<dbReference type="GO" id="GO:0141152">
    <property type="term" value="F:glycerol-3-phosphate dehydrogenase (NAD+) activity"/>
    <property type="evidence" value="ECO:0007669"/>
    <property type="project" value="RHEA"/>
</dbReference>
<comment type="similarity">
    <text evidence="1 13 17">Belongs to the NAD-dependent glycerol-3-phosphate dehydrogenase family.</text>
</comment>
<feature type="binding site" evidence="15">
    <location>
        <begin position="263"/>
        <end position="264"/>
    </location>
    <ligand>
        <name>substrate</name>
    </ligand>
</feature>
<dbReference type="UniPathway" id="UPA00940"/>
<dbReference type="PANTHER" id="PTHR11728:SF1">
    <property type="entry name" value="GLYCEROL-3-PHOSPHATE DEHYDROGENASE [NAD(+)] 2, CHLOROPLASTIC"/>
    <property type="match status" value="1"/>
</dbReference>
<feature type="binding site" evidence="13">
    <location>
        <position position="252"/>
    </location>
    <ligand>
        <name>sn-glycerol 3-phosphate</name>
        <dbReference type="ChEBI" id="CHEBI:57597"/>
    </ligand>
</feature>
<feature type="active site" description="Proton acceptor" evidence="13 14">
    <location>
        <position position="199"/>
    </location>
</feature>
<dbReference type="Gene3D" id="3.40.50.720">
    <property type="entry name" value="NAD(P)-binding Rossmann-like Domain"/>
    <property type="match status" value="1"/>
</dbReference>
<sequence length="343" mass="36474">MATTYAPSSAVTILGTGGMGTALALLWPRKGREVRLWGRDPSRVERIARQRINEDHLPGVRLDPAIVVTADPARALDGATLIVVAVPSAFLGATLEDLAHRAGVPAPHVPVLSVIKGIEPGTSARPTEIVRRVWGQRPLAVLSGPGHAEEMARGLPTSQVVAGDQLELGIQVQEALNSSRLRIYTNDDPIGVELAGALKNVMAIAAGVCEGLGLGDNAKAALITRGLVEIARFAVACGGRRDTFYGLAGVGDLLTTCYSPHGRNRAVGLAVGRGERPETVTGRSLNIAEGVTTCRVVVEMAQRLGIDMPITREVEAVLHHGKPPRLAMSDLLQRLPRTEWWRD</sequence>
<dbReference type="SUPFAM" id="SSF51735">
    <property type="entry name" value="NAD(P)-binding Rossmann-fold domains"/>
    <property type="match status" value="1"/>
</dbReference>
<feature type="binding site" evidence="13">
    <location>
        <position position="148"/>
    </location>
    <ligand>
        <name>NADPH</name>
        <dbReference type="ChEBI" id="CHEBI:57783"/>
    </ligand>
</feature>
<keyword evidence="3 13" id="KW-0521">NADP</keyword>
<feature type="binding site" evidence="13">
    <location>
        <position position="199"/>
    </location>
    <ligand>
        <name>sn-glycerol 3-phosphate</name>
        <dbReference type="ChEBI" id="CHEBI:57597"/>
    </ligand>
</feature>
<feature type="binding site" evidence="16">
    <location>
        <position position="90"/>
    </location>
    <ligand>
        <name>NAD(+)</name>
        <dbReference type="ChEBI" id="CHEBI:57540"/>
    </ligand>
</feature>
<evidence type="ECO:0000256" key="15">
    <source>
        <dbReference type="PIRSR" id="PIRSR000114-2"/>
    </source>
</evidence>
<dbReference type="FunFam" id="1.10.1040.10:FF:000001">
    <property type="entry name" value="Glycerol-3-phosphate dehydrogenase [NAD(P)+]"/>
    <property type="match status" value="1"/>
</dbReference>
<dbReference type="Proteomes" id="UP000008631">
    <property type="component" value="Chromosome"/>
</dbReference>
<dbReference type="PANTHER" id="PTHR11728">
    <property type="entry name" value="GLYCEROL-3-PHOSPHATE DEHYDROGENASE"/>
    <property type="match status" value="1"/>
</dbReference>
<dbReference type="HAMAP" id="MF_00394">
    <property type="entry name" value="NAD_Glyc3P_dehydrog"/>
    <property type="match status" value="1"/>
</dbReference>
<keyword evidence="8 13" id="KW-1208">Phospholipid metabolism</keyword>
<accession>E8R2D9</accession>
<dbReference type="PROSITE" id="PS00957">
    <property type="entry name" value="NAD_G3PDH"/>
    <property type="match status" value="1"/>
</dbReference>
<dbReference type="STRING" id="575540.Isop_0834"/>